<name>A0A420JC88_9PEZI</name>
<proteinExistence type="predicted"/>
<dbReference type="Proteomes" id="UP000285326">
    <property type="component" value="Unassembled WGS sequence"/>
</dbReference>
<sequence>MSISSALSEMLTQTTSAFTQNIFRKYGLSEITLTDIDEKKLGNSVIDLEDTTKVELASTIVTYISYYIYQDLYDEKHFWEFKQDFSGWKRIHFDTAGILKKDLKRTLLERGIFVPLK</sequence>
<evidence type="ECO:0000313" key="1">
    <source>
        <dbReference type="EMBL" id="RKF95966.1"/>
    </source>
</evidence>
<dbReference type="AlphaFoldDB" id="A0A420JC88"/>
<comment type="caution">
    <text evidence="1">The sequence shown here is derived from an EMBL/GenBank/DDBJ whole genome shotgun (WGS) entry which is preliminary data.</text>
</comment>
<organism evidence="1 2">
    <name type="scientific">Golovinomyces cichoracearum</name>
    <dbReference type="NCBI Taxonomy" id="62708"/>
    <lineage>
        <taxon>Eukaryota</taxon>
        <taxon>Fungi</taxon>
        <taxon>Dikarya</taxon>
        <taxon>Ascomycota</taxon>
        <taxon>Pezizomycotina</taxon>
        <taxon>Leotiomycetes</taxon>
        <taxon>Erysiphales</taxon>
        <taxon>Erysiphaceae</taxon>
        <taxon>Golovinomyces</taxon>
    </lineage>
</organism>
<evidence type="ECO:0000313" key="2">
    <source>
        <dbReference type="Proteomes" id="UP000285326"/>
    </source>
</evidence>
<feature type="non-terminal residue" evidence="1">
    <location>
        <position position="117"/>
    </location>
</feature>
<dbReference type="EMBL" id="MCBS01006736">
    <property type="protein sequence ID" value="RKF95966.1"/>
    <property type="molecule type" value="Genomic_DNA"/>
</dbReference>
<protein>
    <submittedName>
        <fullName evidence="1">Uncharacterized protein</fullName>
    </submittedName>
</protein>
<accession>A0A420JC88</accession>
<gene>
    <name evidence="1" type="ORF">GcM1_067002</name>
</gene>
<reference evidence="1 2" key="1">
    <citation type="journal article" date="2018" name="BMC Genomics">
        <title>Comparative genome analyses reveal sequence features reflecting distinct modes of host-adaptation between dicot and monocot powdery mildew.</title>
        <authorList>
            <person name="Wu Y."/>
            <person name="Ma X."/>
            <person name="Pan Z."/>
            <person name="Kale S.D."/>
            <person name="Song Y."/>
            <person name="King H."/>
            <person name="Zhang Q."/>
            <person name="Presley C."/>
            <person name="Deng X."/>
            <person name="Wei C.I."/>
            <person name="Xiao S."/>
        </authorList>
    </citation>
    <scope>NUCLEOTIDE SEQUENCE [LARGE SCALE GENOMIC DNA]</scope>
    <source>
        <strain evidence="1">UMSG1</strain>
    </source>
</reference>